<dbReference type="InterPro" id="IPR015421">
    <property type="entry name" value="PyrdxlP-dep_Trfase_major"/>
</dbReference>
<dbReference type="NCBIfam" id="NF002806">
    <property type="entry name" value="PRK02948.1"/>
    <property type="match status" value="1"/>
</dbReference>
<dbReference type="GO" id="GO:0046872">
    <property type="term" value="F:metal ion binding"/>
    <property type="evidence" value="ECO:0007669"/>
    <property type="project" value="UniProtKB-KW"/>
</dbReference>
<evidence type="ECO:0000256" key="7">
    <source>
        <dbReference type="ARBA" id="ARBA00022898"/>
    </source>
</evidence>
<comment type="similarity">
    <text evidence="3">Belongs to the class-V pyridoxal-phosphate-dependent aminotransferase family. NifS/IscS subfamily.</text>
</comment>
<dbReference type="PROSITE" id="PS00595">
    <property type="entry name" value="AA_TRANSFER_CLASS_5"/>
    <property type="match status" value="1"/>
</dbReference>
<comment type="function">
    <text evidence="2">Catalyzes the removal of elemental sulfur atoms from cysteine to produce alanine. Seems to participate in the biosynthesis of the nitrogenase metalloclusters by providing the inorganic sulfur required for the Fe-S core formation.</text>
</comment>
<evidence type="ECO:0000256" key="6">
    <source>
        <dbReference type="ARBA" id="ARBA00022723"/>
    </source>
</evidence>
<dbReference type="InterPro" id="IPR015422">
    <property type="entry name" value="PyrdxlP-dep_Trfase_small"/>
</dbReference>
<evidence type="ECO:0000256" key="4">
    <source>
        <dbReference type="ARBA" id="ARBA00012239"/>
    </source>
</evidence>
<dbReference type="PIRSF" id="PIRSF005572">
    <property type="entry name" value="NifS"/>
    <property type="match status" value="1"/>
</dbReference>
<accession>A0A8J7RK77</accession>
<keyword evidence="7" id="KW-0663">Pyridoxal phosphate</keyword>
<evidence type="ECO:0000256" key="1">
    <source>
        <dbReference type="ARBA" id="ARBA00001933"/>
    </source>
</evidence>
<evidence type="ECO:0000256" key="10">
    <source>
        <dbReference type="ARBA" id="ARBA00050776"/>
    </source>
</evidence>
<evidence type="ECO:0000256" key="5">
    <source>
        <dbReference type="ARBA" id="ARBA00022679"/>
    </source>
</evidence>
<dbReference type="RefSeq" id="WP_210509419.1">
    <property type="nucleotide sequence ID" value="NZ_JAFIDN010000001.1"/>
</dbReference>
<dbReference type="InterPro" id="IPR020578">
    <property type="entry name" value="Aminotrans_V_PyrdxlP_BS"/>
</dbReference>
<evidence type="ECO:0000256" key="8">
    <source>
        <dbReference type="ARBA" id="ARBA00023004"/>
    </source>
</evidence>
<dbReference type="EC" id="2.8.1.7" evidence="4"/>
<dbReference type="EMBL" id="JAFIDN010000001">
    <property type="protein sequence ID" value="MBP3191179.1"/>
    <property type="molecule type" value="Genomic_DNA"/>
</dbReference>
<proteinExistence type="inferred from homology"/>
<keyword evidence="5" id="KW-0808">Transferase</keyword>
<sequence>MNTIYLDNAATSPLDEHVAGTMEPFLKSDYGNASSIHHMGRKSSVAVETWREKIAKIIGARSSEIIFTSGGTESNNSAIFGLLENRTGKQIVTARTEHNAVLYPAEHARKMGYEIIFADIDETGKVTPEALRKVISKDTALVSLMHVNNETGVINPVPELASICKEHDVPMHCDAVQAVGKIPVNVDELGVDLLSMSAHKFHGPKGAGALYVRGGAPWSAWMHGGSQERGRRGGTLNVPGVAGMGKALEVAADGMSDHISHIRDLHQRLYSGLSEKFGDLVRFNGDPENGIPHILSVTVTDSGYKPLDGEMLLLNLDIEGICCSNGSACTSGTIKPSHVMLALGMSEELAKSTLRFSLGKYNTPEEMDRTVEALFEIVTRHSDSVPSL</sequence>
<dbReference type="PANTHER" id="PTHR11601">
    <property type="entry name" value="CYSTEINE DESULFURYLASE FAMILY MEMBER"/>
    <property type="match status" value="1"/>
</dbReference>
<keyword evidence="8" id="KW-0408">Iron</keyword>
<keyword evidence="6" id="KW-0479">Metal-binding</keyword>
<dbReference type="GO" id="GO:0031071">
    <property type="term" value="F:cysteine desulfurase activity"/>
    <property type="evidence" value="ECO:0007669"/>
    <property type="project" value="UniProtKB-EC"/>
</dbReference>
<evidence type="ECO:0000259" key="12">
    <source>
        <dbReference type="Pfam" id="PF00266"/>
    </source>
</evidence>
<organism evidence="13 14">
    <name type="scientific">Natronogracilivirga saccharolytica</name>
    <dbReference type="NCBI Taxonomy" id="2812953"/>
    <lineage>
        <taxon>Bacteria</taxon>
        <taxon>Pseudomonadati</taxon>
        <taxon>Balneolota</taxon>
        <taxon>Balneolia</taxon>
        <taxon>Balneolales</taxon>
        <taxon>Cyclonatronaceae</taxon>
        <taxon>Natronogracilivirga</taxon>
    </lineage>
</organism>
<dbReference type="Pfam" id="PF00266">
    <property type="entry name" value="Aminotran_5"/>
    <property type="match status" value="1"/>
</dbReference>
<comment type="caution">
    <text evidence="13">The sequence shown here is derived from an EMBL/GenBank/DDBJ whole genome shotgun (WGS) entry which is preliminary data.</text>
</comment>
<comment type="catalytic activity">
    <reaction evidence="10">
        <text>(sulfur carrier)-H + L-cysteine = (sulfur carrier)-SH + L-alanine</text>
        <dbReference type="Rhea" id="RHEA:43892"/>
        <dbReference type="Rhea" id="RHEA-COMP:14737"/>
        <dbReference type="Rhea" id="RHEA-COMP:14739"/>
        <dbReference type="ChEBI" id="CHEBI:29917"/>
        <dbReference type="ChEBI" id="CHEBI:35235"/>
        <dbReference type="ChEBI" id="CHEBI:57972"/>
        <dbReference type="ChEBI" id="CHEBI:64428"/>
        <dbReference type="EC" id="2.8.1.7"/>
    </reaction>
</comment>
<dbReference type="Gene3D" id="1.10.260.50">
    <property type="match status" value="1"/>
</dbReference>
<dbReference type="Gene3D" id="3.90.1150.10">
    <property type="entry name" value="Aspartate Aminotransferase, domain 1"/>
    <property type="match status" value="1"/>
</dbReference>
<evidence type="ECO:0000313" key="14">
    <source>
        <dbReference type="Proteomes" id="UP000673975"/>
    </source>
</evidence>
<dbReference type="InterPro" id="IPR000192">
    <property type="entry name" value="Aminotrans_V_dom"/>
</dbReference>
<dbReference type="PANTHER" id="PTHR11601:SF34">
    <property type="entry name" value="CYSTEINE DESULFURASE"/>
    <property type="match status" value="1"/>
</dbReference>
<dbReference type="Gene3D" id="3.40.640.10">
    <property type="entry name" value="Type I PLP-dependent aspartate aminotransferase-like (Major domain)"/>
    <property type="match status" value="1"/>
</dbReference>
<dbReference type="InterPro" id="IPR015424">
    <property type="entry name" value="PyrdxlP-dep_Trfase"/>
</dbReference>
<comment type="cofactor">
    <cofactor evidence="1 11">
        <name>pyridoxal 5'-phosphate</name>
        <dbReference type="ChEBI" id="CHEBI:597326"/>
    </cofactor>
</comment>
<gene>
    <name evidence="13" type="ORF">NATSA_00735</name>
</gene>
<dbReference type="AlphaFoldDB" id="A0A8J7RK77"/>
<dbReference type="InterPro" id="IPR016454">
    <property type="entry name" value="Cysteine_dSase"/>
</dbReference>
<reference evidence="13" key="1">
    <citation type="submission" date="2021-02" db="EMBL/GenBank/DDBJ databases">
        <title>Natronogracilivirga saccharolytica gen. nov. sp. nov. a new anaerobic, haloalkiliphilic carbohydrate-fermenting bacterium from soda lake and proposing of Cyclonatronumiaceae fam. nov. in the phylum Balneolaeota.</title>
        <authorList>
            <person name="Zhilina T.N."/>
            <person name="Sorokin D.Y."/>
            <person name="Zavarzina D.G."/>
            <person name="Toshchakov S.V."/>
            <person name="Kublanov I.V."/>
        </authorList>
    </citation>
    <scope>NUCLEOTIDE SEQUENCE</scope>
    <source>
        <strain evidence="13">Z-1702</strain>
    </source>
</reference>
<evidence type="ECO:0000313" key="13">
    <source>
        <dbReference type="EMBL" id="MBP3191179.1"/>
    </source>
</evidence>
<dbReference type="FunFam" id="3.40.640.10:FF:000084">
    <property type="entry name" value="IscS-like cysteine desulfurase"/>
    <property type="match status" value="1"/>
</dbReference>
<keyword evidence="14" id="KW-1185">Reference proteome</keyword>
<evidence type="ECO:0000256" key="2">
    <source>
        <dbReference type="ARBA" id="ARBA00003120"/>
    </source>
</evidence>
<protein>
    <recommendedName>
        <fullName evidence="4">cysteine desulfurase</fullName>
        <ecNumber evidence="4">2.8.1.7</ecNumber>
    </recommendedName>
</protein>
<evidence type="ECO:0000256" key="11">
    <source>
        <dbReference type="RuleBase" id="RU004504"/>
    </source>
</evidence>
<keyword evidence="9" id="KW-0411">Iron-sulfur</keyword>
<name>A0A8J7RK77_9BACT</name>
<evidence type="ECO:0000256" key="3">
    <source>
        <dbReference type="ARBA" id="ARBA00006490"/>
    </source>
</evidence>
<feature type="domain" description="Aminotransferase class V" evidence="12">
    <location>
        <begin position="4"/>
        <end position="369"/>
    </location>
</feature>
<dbReference type="GO" id="GO:0051536">
    <property type="term" value="F:iron-sulfur cluster binding"/>
    <property type="evidence" value="ECO:0007669"/>
    <property type="project" value="UniProtKB-KW"/>
</dbReference>
<evidence type="ECO:0000256" key="9">
    <source>
        <dbReference type="ARBA" id="ARBA00023014"/>
    </source>
</evidence>
<dbReference type="SUPFAM" id="SSF53383">
    <property type="entry name" value="PLP-dependent transferases"/>
    <property type="match status" value="1"/>
</dbReference>
<dbReference type="Proteomes" id="UP000673975">
    <property type="component" value="Unassembled WGS sequence"/>
</dbReference>